<dbReference type="STRING" id="1385510.GCA_000425205_03488"/>
<keyword evidence="1" id="KW-0175">Coiled coil</keyword>
<evidence type="ECO:0000256" key="1">
    <source>
        <dbReference type="SAM" id="Coils"/>
    </source>
</evidence>
<keyword evidence="3" id="KW-0131">Cell cycle</keyword>
<keyword evidence="4" id="KW-1185">Reference proteome</keyword>
<evidence type="ECO:0000313" key="3">
    <source>
        <dbReference type="EMBL" id="KGX90072.1"/>
    </source>
</evidence>
<dbReference type="OrthoDB" id="2991180at2"/>
<dbReference type="GO" id="GO:0051301">
    <property type="term" value="P:cell division"/>
    <property type="evidence" value="ECO:0007669"/>
    <property type="project" value="UniProtKB-KW"/>
</dbReference>
<keyword evidence="3" id="KW-0132">Cell division</keyword>
<evidence type="ECO:0000313" key="4">
    <source>
        <dbReference type="Proteomes" id="UP000030528"/>
    </source>
</evidence>
<dbReference type="Pfam" id="PF04977">
    <property type="entry name" value="DivIC"/>
    <property type="match status" value="1"/>
</dbReference>
<evidence type="ECO:0000256" key="2">
    <source>
        <dbReference type="SAM" id="Phobius"/>
    </source>
</evidence>
<feature type="transmembrane region" description="Helical" evidence="2">
    <location>
        <begin position="37"/>
        <end position="56"/>
    </location>
</feature>
<keyword evidence="2" id="KW-0812">Transmembrane</keyword>
<dbReference type="PANTHER" id="PTHR40027:SF1">
    <property type="entry name" value="CELL DIVISION PROTEIN DIVIC"/>
    <property type="match status" value="1"/>
</dbReference>
<sequence>MKSERDTVAKIESNYVKQYDAQVSRQKNRQKRLVRRLALFAVLTFVIMGGLLSYHIHQRSLHAEKKADYEELKTEHNQLEQKQANLEEEIQLLKDEDYVLQIARTNYFFSKEGEIIFKLPDSDPSY</sequence>
<name>A0A0A5I2K2_9BACI</name>
<dbReference type="Proteomes" id="UP000030528">
    <property type="component" value="Unassembled WGS sequence"/>
</dbReference>
<dbReference type="PANTHER" id="PTHR40027">
    <property type="entry name" value="CELL DIVISION PROTEIN DIVIC"/>
    <property type="match status" value="1"/>
</dbReference>
<dbReference type="AlphaFoldDB" id="A0A0A5I2K2"/>
<feature type="coiled-coil region" evidence="1">
    <location>
        <begin position="62"/>
        <end position="96"/>
    </location>
</feature>
<organism evidence="3 4">
    <name type="scientific">Pontibacillus halophilus JSM 076056 = DSM 19796</name>
    <dbReference type="NCBI Taxonomy" id="1385510"/>
    <lineage>
        <taxon>Bacteria</taxon>
        <taxon>Bacillati</taxon>
        <taxon>Bacillota</taxon>
        <taxon>Bacilli</taxon>
        <taxon>Bacillales</taxon>
        <taxon>Bacillaceae</taxon>
        <taxon>Pontibacillus</taxon>
    </lineage>
</organism>
<protein>
    <submittedName>
        <fullName evidence="3">Cell division protein</fullName>
    </submittedName>
</protein>
<proteinExistence type="predicted"/>
<reference evidence="3 4" key="1">
    <citation type="submission" date="2013-08" db="EMBL/GenBank/DDBJ databases">
        <authorList>
            <person name="Huang J."/>
            <person name="Wang G."/>
        </authorList>
    </citation>
    <scope>NUCLEOTIDE SEQUENCE [LARGE SCALE GENOMIC DNA]</scope>
    <source>
        <strain evidence="3 4">JSM 076056</strain>
    </source>
</reference>
<dbReference type="InterPro" id="IPR039076">
    <property type="entry name" value="DivIC"/>
</dbReference>
<comment type="caution">
    <text evidence="3">The sequence shown here is derived from an EMBL/GenBank/DDBJ whole genome shotgun (WGS) entry which is preliminary data.</text>
</comment>
<accession>A0A0A5I2K2</accession>
<dbReference type="eggNOG" id="COG2919">
    <property type="taxonomic scope" value="Bacteria"/>
</dbReference>
<dbReference type="RefSeq" id="WP_026801674.1">
    <property type="nucleotide sequence ID" value="NZ_AULI01000021.1"/>
</dbReference>
<dbReference type="InterPro" id="IPR007060">
    <property type="entry name" value="FtsL/DivIC"/>
</dbReference>
<keyword evidence="2" id="KW-0472">Membrane</keyword>
<dbReference type="EMBL" id="AVPE01000017">
    <property type="protein sequence ID" value="KGX90072.1"/>
    <property type="molecule type" value="Genomic_DNA"/>
</dbReference>
<keyword evidence="2" id="KW-1133">Transmembrane helix</keyword>
<gene>
    <name evidence="3" type="ORF">N781_08485</name>
</gene>